<evidence type="ECO:0000256" key="1">
    <source>
        <dbReference type="SAM" id="Phobius"/>
    </source>
</evidence>
<dbReference type="EMBL" id="CAJZBQ010000057">
    <property type="protein sequence ID" value="CAG9333668.1"/>
    <property type="molecule type" value="Genomic_DNA"/>
</dbReference>
<comment type="caution">
    <text evidence="2">The sequence shown here is derived from an EMBL/GenBank/DDBJ whole genome shotgun (WGS) entry which is preliminary data.</text>
</comment>
<dbReference type="AlphaFoldDB" id="A0AAU9K902"/>
<keyword evidence="1" id="KW-0472">Membrane</keyword>
<feature type="transmembrane region" description="Helical" evidence="1">
    <location>
        <begin position="395"/>
        <end position="415"/>
    </location>
</feature>
<keyword evidence="1" id="KW-1133">Transmembrane helix</keyword>
<protein>
    <recommendedName>
        <fullName evidence="4">Odorant receptor</fullName>
    </recommendedName>
</protein>
<keyword evidence="3" id="KW-1185">Reference proteome</keyword>
<evidence type="ECO:0008006" key="4">
    <source>
        <dbReference type="Google" id="ProtNLM"/>
    </source>
</evidence>
<feature type="transmembrane region" description="Helical" evidence="1">
    <location>
        <begin position="130"/>
        <end position="154"/>
    </location>
</feature>
<gene>
    <name evidence="2" type="ORF">BSTOLATCC_MIC59485</name>
</gene>
<feature type="transmembrane region" description="Helical" evidence="1">
    <location>
        <begin position="427"/>
        <end position="448"/>
    </location>
</feature>
<evidence type="ECO:0000313" key="2">
    <source>
        <dbReference type="EMBL" id="CAG9333668.1"/>
    </source>
</evidence>
<accession>A0AAU9K902</accession>
<proteinExistence type="predicted"/>
<dbReference type="Proteomes" id="UP001162131">
    <property type="component" value="Unassembled WGS sequence"/>
</dbReference>
<keyword evidence="1" id="KW-0812">Transmembrane</keyword>
<feature type="transmembrane region" description="Helical" evidence="1">
    <location>
        <begin position="103"/>
        <end position="124"/>
    </location>
</feature>
<feature type="transmembrane region" description="Helical" evidence="1">
    <location>
        <begin position="274"/>
        <end position="293"/>
    </location>
</feature>
<name>A0AAU9K902_9CILI</name>
<sequence length="542" mass="62075">MSNSRAQIYPSPKEPESETFWLSSRNSQFLDNRNSSGLTLLRKLKTHDEDAQYEFSYHWNQFAIALSIHLIHILLGPLSLPILHKVFGSSLCINMAFARTVTYLVEFTTFTCTAMTVIFCIYYQELAYQWIGLIVSSLAIIFLKTALISIKYGYYSEKKWKHLNKGIIDTKEIRSEFLILSWLHIPEEVLDTEIHMSLRRQSKNASELCFLFEAPLEDSCHKAFTDLKIKLGIEINHENNSHEDGNQCYPFIVFARQLIQKADSRAHISREGKLILLSAIIYASLPFITKYWIYGNFSGDMNGLLIAIAVLNTIETIFEGWRFLMFIYVGVVDFKRKRTLIDECTALISDLDIKGTSVFDHNIPNADMYDLRTIDAWYTLRVVFLDFGRKYTYRIFAYSSLVFPLTFVMIALFLLQTGGVLGGASNGALISLLFLTVICLILIIYMIFSGIALNQAFSVHRDLVLNIIGHIMKNNDYKDPNSDCKASVKLLQFVVQKIEQDEILRPVKIMGIKLDSIMLAKIATILLSSLLAMTQMYFKNKI</sequence>
<feature type="transmembrane region" description="Helical" evidence="1">
    <location>
        <begin position="305"/>
        <end position="331"/>
    </location>
</feature>
<feature type="transmembrane region" description="Helical" evidence="1">
    <location>
        <begin position="518"/>
        <end position="538"/>
    </location>
</feature>
<reference evidence="2" key="1">
    <citation type="submission" date="2021-09" db="EMBL/GenBank/DDBJ databases">
        <authorList>
            <consortium name="AG Swart"/>
            <person name="Singh M."/>
            <person name="Singh A."/>
            <person name="Seah K."/>
            <person name="Emmerich C."/>
        </authorList>
    </citation>
    <scope>NUCLEOTIDE SEQUENCE</scope>
    <source>
        <strain evidence="2">ATCC30299</strain>
    </source>
</reference>
<evidence type="ECO:0000313" key="3">
    <source>
        <dbReference type="Proteomes" id="UP001162131"/>
    </source>
</evidence>
<organism evidence="2 3">
    <name type="scientific">Blepharisma stoltei</name>
    <dbReference type="NCBI Taxonomy" id="1481888"/>
    <lineage>
        <taxon>Eukaryota</taxon>
        <taxon>Sar</taxon>
        <taxon>Alveolata</taxon>
        <taxon>Ciliophora</taxon>
        <taxon>Postciliodesmatophora</taxon>
        <taxon>Heterotrichea</taxon>
        <taxon>Heterotrichida</taxon>
        <taxon>Blepharismidae</taxon>
        <taxon>Blepharisma</taxon>
    </lineage>
</organism>